<keyword evidence="3" id="KW-0472">Membrane</keyword>
<name>A0A9W7LE28_9STRA</name>
<dbReference type="Proteomes" id="UP001165065">
    <property type="component" value="Unassembled WGS sequence"/>
</dbReference>
<sequence length="570" mass="62349">MSSIDDLSSSVYGIDLGTSTTIVTSYASPEYNVVSTPFSVPGSKIIPSIISVDLSVMVLGGVRIVDDEGCRRVLLPLSNVRGYSYNIGPVEGGENGSTVVVSDFKPSFMEERNWEGLGRCQGRVWTYYFLKSLLSYLSPSCVCVTHPSGWSSTAKTCLLEILQKLLPAGGRCSVWSESTAAAICYQANYRSSSLIAIVDVGAGTTDVSVVRFGDNGSEEVVRVCGCAMAGNDVDREISSLWLGNAKGGGSVSRETTAVSRDAKVNLCGRRMWDYDDLAGLEDYVEGVPRVELQCKGVKSRVLSQAELNDILETKIFPTISKTIQKAFAKLNVETIILLGGGSHLLNLKELLRVKAPKANILTDVNPFTPVSIGACIRASIEAGEREEWEVKRDWGDLVPFDLGVGEGRSFVKVVEAGAKTPVRKMVKFETETAEQPGVTVSLYEKIRDDKFALVGTFLFMLHRPTSEQLESLKGVRCLELWVELGTDGSVKVEIFDELDPEHRRKWGRSTGEVDKGLSGTETALGIFIFVLVALYLAVRIAFNEIQIEESEPNQHWAASEERSAHNYEEF</sequence>
<dbReference type="SUPFAM" id="SSF100920">
    <property type="entry name" value="Heat shock protein 70kD (HSP70), peptide-binding domain"/>
    <property type="match status" value="1"/>
</dbReference>
<reference evidence="5" key="1">
    <citation type="journal article" date="2023" name="Commun. Biol.">
        <title>Genome analysis of Parmales, the sister group of diatoms, reveals the evolutionary specialization of diatoms from phago-mixotrophs to photoautotrophs.</title>
        <authorList>
            <person name="Ban H."/>
            <person name="Sato S."/>
            <person name="Yoshikawa S."/>
            <person name="Yamada K."/>
            <person name="Nakamura Y."/>
            <person name="Ichinomiya M."/>
            <person name="Sato N."/>
            <person name="Blanc-Mathieu R."/>
            <person name="Endo H."/>
            <person name="Kuwata A."/>
            <person name="Ogata H."/>
        </authorList>
    </citation>
    <scope>NUCLEOTIDE SEQUENCE [LARGE SCALE GENOMIC DNA]</scope>
</reference>
<dbReference type="GO" id="GO:0140662">
    <property type="term" value="F:ATP-dependent protein folding chaperone"/>
    <property type="evidence" value="ECO:0007669"/>
    <property type="project" value="InterPro"/>
</dbReference>
<dbReference type="AlphaFoldDB" id="A0A9W7LE28"/>
<dbReference type="OrthoDB" id="10267990at2759"/>
<proteinExistence type="predicted"/>
<keyword evidence="5" id="KW-1185">Reference proteome</keyword>
<evidence type="ECO:0000313" key="4">
    <source>
        <dbReference type="EMBL" id="GMI47665.1"/>
    </source>
</evidence>
<accession>A0A9W7LE28</accession>
<dbReference type="GO" id="GO:0005524">
    <property type="term" value="F:ATP binding"/>
    <property type="evidence" value="ECO:0007669"/>
    <property type="project" value="UniProtKB-KW"/>
</dbReference>
<dbReference type="Pfam" id="PF00012">
    <property type="entry name" value="HSP70"/>
    <property type="match status" value="1"/>
</dbReference>
<dbReference type="InterPro" id="IPR043129">
    <property type="entry name" value="ATPase_NBD"/>
</dbReference>
<evidence type="ECO:0000256" key="2">
    <source>
        <dbReference type="ARBA" id="ARBA00022840"/>
    </source>
</evidence>
<gene>
    <name evidence="4" type="ORF">TrCOL_g5444</name>
</gene>
<keyword evidence="3" id="KW-1133">Transmembrane helix</keyword>
<comment type="caution">
    <text evidence="4">The sequence shown here is derived from an EMBL/GenBank/DDBJ whole genome shotgun (WGS) entry which is preliminary data.</text>
</comment>
<dbReference type="InterPro" id="IPR029047">
    <property type="entry name" value="HSP70_peptide-bd_sf"/>
</dbReference>
<evidence type="ECO:0000256" key="1">
    <source>
        <dbReference type="ARBA" id="ARBA00022741"/>
    </source>
</evidence>
<dbReference type="PANTHER" id="PTHR42749">
    <property type="entry name" value="CELL SHAPE-DETERMINING PROTEIN MREB"/>
    <property type="match status" value="1"/>
</dbReference>
<dbReference type="Gene3D" id="3.90.640.10">
    <property type="entry name" value="Actin, Chain A, domain 4"/>
    <property type="match status" value="1"/>
</dbReference>
<keyword evidence="1" id="KW-0547">Nucleotide-binding</keyword>
<organism evidence="4 5">
    <name type="scientific">Triparma columacea</name>
    <dbReference type="NCBI Taxonomy" id="722753"/>
    <lineage>
        <taxon>Eukaryota</taxon>
        <taxon>Sar</taxon>
        <taxon>Stramenopiles</taxon>
        <taxon>Ochrophyta</taxon>
        <taxon>Bolidophyceae</taxon>
        <taxon>Parmales</taxon>
        <taxon>Triparmaceae</taxon>
        <taxon>Triparma</taxon>
    </lineage>
</organism>
<feature type="transmembrane region" description="Helical" evidence="3">
    <location>
        <begin position="523"/>
        <end position="542"/>
    </location>
</feature>
<evidence type="ECO:0000313" key="5">
    <source>
        <dbReference type="Proteomes" id="UP001165065"/>
    </source>
</evidence>
<dbReference type="CDD" id="cd10170">
    <property type="entry name" value="ASKHA_NBD_HSP70"/>
    <property type="match status" value="1"/>
</dbReference>
<keyword evidence="3" id="KW-0812">Transmembrane</keyword>
<dbReference type="Gene3D" id="3.30.420.40">
    <property type="match status" value="2"/>
</dbReference>
<dbReference type="PRINTS" id="PR00301">
    <property type="entry name" value="HEATSHOCK70"/>
</dbReference>
<dbReference type="SUPFAM" id="SSF53067">
    <property type="entry name" value="Actin-like ATPase domain"/>
    <property type="match status" value="2"/>
</dbReference>
<evidence type="ECO:0000256" key="3">
    <source>
        <dbReference type="SAM" id="Phobius"/>
    </source>
</evidence>
<keyword evidence="2" id="KW-0067">ATP-binding</keyword>
<dbReference type="InterPro" id="IPR013126">
    <property type="entry name" value="Hsp_70_fam"/>
</dbReference>
<dbReference type="PANTHER" id="PTHR42749:SF1">
    <property type="entry name" value="CELL SHAPE-DETERMINING PROTEIN MREB"/>
    <property type="match status" value="1"/>
</dbReference>
<protein>
    <submittedName>
        <fullName evidence="4">Uncharacterized protein</fullName>
    </submittedName>
</protein>
<dbReference type="EMBL" id="BRYA01000353">
    <property type="protein sequence ID" value="GMI47665.1"/>
    <property type="molecule type" value="Genomic_DNA"/>
</dbReference>